<feature type="compositionally biased region" description="Low complexity" evidence="1">
    <location>
        <begin position="75"/>
        <end position="85"/>
    </location>
</feature>
<accession>A6FXZ3</accession>
<feature type="region of interest" description="Disordered" evidence="1">
    <location>
        <begin position="1"/>
        <end position="49"/>
    </location>
</feature>
<feature type="region of interest" description="Disordered" evidence="1">
    <location>
        <begin position="67"/>
        <end position="98"/>
    </location>
</feature>
<keyword evidence="3" id="KW-1185">Reference proteome</keyword>
<protein>
    <submittedName>
        <fullName evidence="2">Uncharacterized protein</fullName>
    </submittedName>
</protein>
<reference evidence="2 3" key="1">
    <citation type="submission" date="2007-06" db="EMBL/GenBank/DDBJ databases">
        <authorList>
            <person name="Shimkets L."/>
            <person name="Ferriera S."/>
            <person name="Johnson J."/>
            <person name="Kravitz S."/>
            <person name="Beeson K."/>
            <person name="Sutton G."/>
            <person name="Rogers Y.-H."/>
            <person name="Friedman R."/>
            <person name="Frazier M."/>
            <person name="Venter J.C."/>
        </authorList>
    </citation>
    <scope>NUCLEOTIDE SEQUENCE [LARGE SCALE GENOMIC DNA]</scope>
    <source>
        <strain evidence="2 3">SIR-1</strain>
    </source>
</reference>
<evidence type="ECO:0000313" key="3">
    <source>
        <dbReference type="Proteomes" id="UP000005801"/>
    </source>
</evidence>
<gene>
    <name evidence="2" type="ORF">PPSIR1_39315</name>
</gene>
<proteinExistence type="predicted"/>
<evidence type="ECO:0000313" key="2">
    <source>
        <dbReference type="EMBL" id="EDM81372.1"/>
    </source>
</evidence>
<feature type="compositionally biased region" description="Basic and acidic residues" evidence="1">
    <location>
        <begin position="18"/>
        <end position="43"/>
    </location>
</feature>
<dbReference type="STRING" id="391625.PPSIR1_39315"/>
<dbReference type="EMBL" id="ABCS01000003">
    <property type="protein sequence ID" value="EDM81372.1"/>
    <property type="molecule type" value="Genomic_DNA"/>
</dbReference>
<organism evidence="2 3">
    <name type="scientific">Plesiocystis pacifica SIR-1</name>
    <dbReference type="NCBI Taxonomy" id="391625"/>
    <lineage>
        <taxon>Bacteria</taxon>
        <taxon>Pseudomonadati</taxon>
        <taxon>Myxococcota</taxon>
        <taxon>Polyangia</taxon>
        <taxon>Nannocystales</taxon>
        <taxon>Nannocystaceae</taxon>
        <taxon>Plesiocystis</taxon>
    </lineage>
</organism>
<comment type="caution">
    <text evidence="2">The sequence shown here is derived from an EMBL/GenBank/DDBJ whole genome shotgun (WGS) entry which is preliminary data.</text>
</comment>
<dbReference type="AlphaFoldDB" id="A6FXZ3"/>
<name>A6FXZ3_9BACT</name>
<evidence type="ECO:0000256" key="1">
    <source>
        <dbReference type="SAM" id="MobiDB-lite"/>
    </source>
</evidence>
<sequence>MPGKASSWGLGEVGQARGEGRDEGGRGPARVREAVGLEGRGDQGGELGGPLAARVEAPGRAGLALESALDRGHSGAPRRMGVAPGRGRGARPGQERGH</sequence>
<dbReference type="Proteomes" id="UP000005801">
    <property type="component" value="Unassembled WGS sequence"/>
</dbReference>